<reference evidence="2" key="2">
    <citation type="submission" date="2019-06" db="EMBL/GenBank/DDBJ databases">
        <title>Genomics analysis of Aphanomyces spp. identifies a new class of oomycete effector associated with host adaptation.</title>
        <authorList>
            <person name="Gaulin E."/>
        </authorList>
    </citation>
    <scope>NUCLEOTIDE SEQUENCE</scope>
    <source>
        <strain evidence="2">CBS 578.67</strain>
    </source>
</reference>
<dbReference type="Proteomes" id="UP000332933">
    <property type="component" value="Unassembled WGS sequence"/>
</dbReference>
<dbReference type="OrthoDB" id="61379at2759"/>
<evidence type="ECO:0000313" key="3">
    <source>
        <dbReference type="EMBL" id="VFT77324.1"/>
    </source>
</evidence>
<keyword evidence="4" id="KW-1185">Reference proteome</keyword>
<name>A0A485K1R5_9STRA</name>
<evidence type="ECO:0000256" key="1">
    <source>
        <dbReference type="SAM" id="Phobius"/>
    </source>
</evidence>
<sequence length="203" mass="22276">MSSSPPPLPLVSPGNASHHFFRLVHPFIGLAGVVDLRMSYLAWTNPFLHHQMHHVSSHFLEGFAGITWAVGGLLQYEVEAPKFIRRAKSPPSAASILSFVNDHKHDAAFRASRRLYLASAAGLVGLTCHHAAFAYLAQRRHDSKRVSAHVAAGASAASYAYLWHSIFLGPKRMHGMGVSHMAATAVMLTVWLTESDKILKQYS</sequence>
<feature type="transmembrane region" description="Helical" evidence="1">
    <location>
        <begin position="115"/>
        <end position="136"/>
    </location>
</feature>
<organism evidence="3 4">
    <name type="scientific">Aphanomyces stellatus</name>
    <dbReference type="NCBI Taxonomy" id="120398"/>
    <lineage>
        <taxon>Eukaryota</taxon>
        <taxon>Sar</taxon>
        <taxon>Stramenopiles</taxon>
        <taxon>Oomycota</taxon>
        <taxon>Saprolegniomycetes</taxon>
        <taxon>Saprolegniales</taxon>
        <taxon>Verrucalvaceae</taxon>
        <taxon>Aphanomyces</taxon>
    </lineage>
</organism>
<reference evidence="3 4" key="1">
    <citation type="submission" date="2019-03" db="EMBL/GenBank/DDBJ databases">
        <authorList>
            <person name="Gaulin E."/>
            <person name="Dumas B."/>
        </authorList>
    </citation>
    <scope>NUCLEOTIDE SEQUENCE [LARGE SCALE GENOMIC DNA]</scope>
    <source>
        <strain evidence="3">CBS 568.67</strain>
    </source>
</reference>
<accession>A0A485K1R5</accession>
<feature type="transmembrane region" description="Helical" evidence="1">
    <location>
        <begin position="148"/>
        <end position="167"/>
    </location>
</feature>
<feature type="transmembrane region" description="Helical" evidence="1">
    <location>
        <begin position="173"/>
        <end position="193"/>
    </location>
</feature>
<gene>
    <name evidence="3" type="primary">Aste57867_98</name>
    <name evidence="2" type="ORF">As57867_000098</name>
    <name evidence="3" type="ORF">ASTE57867_98</name>
</gene>
<proteinExistence type="predicted"/>
<dbReference type="EMBL" id="VJMH01000004">
    <property type="protein sequence ID" value="KAF0720673.1"/>
    <property type="molecule type" value="Genomic_DNA"/>
</dbReference>
<keyword evidence="1" id="KW-1133">Transmembrane helix</keyword>
<protein>
    <submittedName>
        <fullName evidence="3">Aste57867_98 protein</fullName>
    </submittedName>
</protein>
<keyword evidence="1" id="KW-0812">Transmembrane</keyword>
<dbReference type="AlphaFoldDB" id="A0A485K1R5"/>
<dbReference type="EMBL" id="CAADRA010000004">
    <property type="protein sequence ID" value="VFT77324.1"/>
    <property type="molecule type" value="Genomic_DNA"/>
</dbReference>
<evidence type="ECO:0000313" key="2">
    <source>
        <dbReference type="EMBL" id="KAF0720673.1"/>
    </source>
</evidence>
<keyword evidence="1" id="KW-0472">Membrane</keyword>
<evidence type="ECO:0000313" key="4">
    <source>
        <dbReference type="Proteomes" id="UP000332933"/>
    </source>
</evidence>